<proteinExistence type="predicted"/>
<keyword evidence="2" id="KW-1185">Reference proteome</keyword>
<organism evidence="1 2">
    <name type="scientific">Microbaculum marinisediminis</name>
    <dbReference type="NCBI Taxonomy" id="2931392"/>
    <lineage>
        <taxon>Bacteria</taxon>
        <taxon>Pseudomonadati</taxon>
        <taxon>Pseudomonadota</taxon>
        <taxon>Alphaproteobacteria</taxon>
        <taxon>Hyphomicrobiales</taxon>
        <taxon>Tepidamorphaceae</taxon>
        <taxon>Microbaculum</taxon>
    </lineage>
</organism>
<evidence type="ECO:0000313" key="2">
    <source>
        <dbReference type="Proteomes" id="UP001320898"/>
    </source>
</evidence>
<dbReference type="Proteomes" id="UP001320898">
    <property type="component" value="Unassembled WGS sequence"/>
</dbReference>
<name>A0AAW5QV49_9HYPH</name>
<sequence length="105" mass="11340">MARQRNNNGRPNILALVLAAGLGAGASWAVLDPNALSIIKDKTASVGLAPGCDIKGNISINSGERIYHMPGQADYSATIIRPEYGERWFCTEDEARAAGWRRARN</sequence>
<protein>
    <recommendedName>
        <fullName evidence="3">Succinoglycan biosynthesis protein exoi</fullName>
    </recommendedName>
</protein>
<reference evidence="1 2" key="1">
    <citation type="submission" date="2022-04" db="EMBL/GenBank/DDBJ databases">
        <authorList>
            <person name="Ye Y.-Q."/>
            <person name="Du Z.-J."/>
        </authorList>
    </citation>
    <scope>NUCLEOTIDE SEQUENCE [LARGE SCALE GENOMIC DNA]</scope>
    <source>
        <strain evidence="1 2">A6E488</strain>
    </source>
</reference>
<dbReference type="EMBL" id="JALIDZ010000002">
    <property type="protein sequence ID" value="MCT8970885.1"/>
    <property type="molecule type" value="Genomic_DNA"/>
</dbReference>
<dbReference type="AlphaFoldDB" id="A0AAW5QV49"/>
<comment type="caution">
    <text evidence="1">The sequence shown here is derived from an EMBL/GenBank/DDBJ whole genome shotgun (WGS) entry which is preliminary data.</text>
</comment>
<accession>A0AAW5QV49</accession>
<dbReference type="RefSeq" id="WP_261614463.1">
    <property type="nucleotide sequence ID" value="NZ_JALIDZ010000002.1"/>
</dbReference>
<evidence type="ECO:0000313" key="1">
    <source>
        <dbReference type="EMBL" id="MCT8970885.1"/>
    </source>
</evidence>
<evidence type="ECO:0008006" key="3">
    <source>
        <dbReference type="Google" id="ProtNLM"/>
    </source>
</evidence>
<gene>
    <name evidence="1" type="ORF">MUB46_03335</name>
</gene>